<accession>A0A0F3GR88</accession>
<evidence type="ECO:0000256" key="1">
    <source>
        <dbReference type="ARBA" id="ARBA00020262"/>
    </source>
</evidence>
<dbReference type="SUPFAM" id="SSF52374">
    <property type="entry name" value="Nucleotidylyl transferase"/>
    <property type="match status" value="1"/>
</dbReference>
<evidence type="ECO:0000256" key="6">
    <source>
        <dbReference type="RuleBase" id="RU363038"/>
    </source>
</evidence>
<dbReference type="AlphaFoldDB" id="A0A0F3GR88"/>
<organism evidence="8 9">
    <name type="scientific">Candidatus Magnetobacterium bavaricum</name>
    <dbReference type="NCBI Taxonomy" id="29290"/>
    <lineage>
        <taxon>Bacteria</taxon>
        <taxon>Pseudomonadati</taxon>
        <taxon>Nitrospirota</taxon>
        <taxon>Thermodesulfovibrionia</taxon>
        <taxon>Thermodesulfovibrionales</taxon>
        <taxon>Candidatus Magnetobacteriaceae</taxon>
        <taxon>Candidatus Magnetobacterium</taxon>
    </lineage>
</organism>
<dbReference type="PANTHER" id="PTHR11956:SF5">
    <property type="entry name" value="ARGININE--TRNA LIGASE, CYTOPLASMIC"/>
    <property type="match status" value="1"/>
</dbReference>
<keyword evidence="9" id="KW-1185">Reference proteome</keyword>
<evidence type="ECO:0000256" key="3">
    <source>
        <dbReference type="ARBA" id="ARBA00022741"/>
    </source>
</evidence>
<evidence type="ECO:0000313" key="8">
    <source>
        <dbReference type="EMBL" id="KJU84411.1"/>
    </source>
</evidence>
<keyword evidence="6" id="KW-0648">Protein biosynthesis</keyword>
<reference evidence="8 9" key="1">
    <citation type="submission" date="2015-02" db="EMBL/GenBank/DDBJ databases">
        <title>Single-cell genomics of uncultivated deep-branching MTB reveals a conserved set of magnetosome genes.</title>
        <authorList>
            <person name="Kolinko S."/>
            <person name="Richter M."/>
            <person name="Glockner F.O."/>
            <person name="Brachmann A."/>
            <person name="Schuler D."/>
        </authorList>
    </citation>
    <scope>NUCLEOTIDE SEQUENCE [LARGE SCALE GENOMIC DNA]</scope>
    <source>
        <strain evidence="8">TM-1</strain>
    </source>
</reference>
<comment type="caution">
    <text evidence="8">The sequence shown here is derived from an EMBL/GenBank/DDBJ whole genome shotgun (WGS) entry which is preliminary data.</text>
</comment>
<keyword evidence="5 6" id="KW-0030">Aminoacyl-tRNA synthetase</keyword>
<feature type="domain" description="Arginyl tRNA synthetase N-terminal" evidence="7">
    <location>
        <begin position="11"/>
        <end position="92"/>
    </location>
</feature>
<dbReference type="InterPro" id="IPR035684">
    <property type="entry name" value="ArgRS_core"/>
</dbReference>
<dbReference type="InterPro" id="IPR036695">
    <property type="entry name" value="Arg-tRNA-synth_N_sf"/>
</dbReference>
<evidence type="ECO:0000256" key="2">
    <source>
        <dbReference type="ARBA" id="ARBA00022598"/>
    </source>
</evidence>
<protein>
    <recommendedName>
        <fullName evidence="1">Arginine--tRNA ligase</fullName>
    </recommendedName>
</protein>
<dbReference type="Pfam" id="PF00750">
    <property type="entry name" value="tRNA-synt_1d"/>
    <property type="match status" value="1"/>
</dbReference>
<dbReference type="GO" id="GO:0004814">
    <property type="term" value="F:arginine-tRNA ligase activity"/>
    <property type="evidence" value="ECO:0007669"/>
    <property type="project" value="InterPro"/>
</dbReference>
<keyword evidence="4 6" id="KW-0067">ATP-binding</keyword>
<comment type="similarity">
    <text evidence="6">Belongs to the class-I aminoacyl-tRNA synthetase family.</text>
</comment>
<keyword evidence="3 6" id="KW-0547">Nucleotide-binding</keyword>
<dbReference type="Proteomes" id="UP000033423">
    <property type="component" value="Unassembled WGS sequence"/>
</dbReference>
<dbReference type="PATRIC" id="fig|29290.4.peg.4512"/>
<evidence type="ECO:0000313" key="9">
    <source>
        <dbReference type="Proteomes" id="UP000033423"/>
    </source>
</evidence>
<dbReference type="GO" id="GO:0005737">
    <property type="term" value="C:cytoplasm"/>
    <property type="evidence" value="ECO:0007669"/>
    <property type="project" value="InterPro"/>
</dbReference>
<dbReference type="GO" id="GO:0006420">
    <property type="term" value="P:arginyl-tRNA aminoacylation"/>
    <property type="evidence" value="ECO:0007669"/>
    <property type="project" value="InterPro"/>
</dbReference>
<dbReference type="PROSITE" id="PS00178">
    <property type="entry name" value="AA_TRNA_LIGASE_I"/>
    <property type="match status" value="1"/>
</dbReference>
<dbReference type="Gene3D" id="3.40.50.620">
    <property type="entry name" value="HUPs"/>
    <property type="match status" value="1"/>
</dbReference>
<dbReference type="Gene3D" id="3.30.1360.70">
    <property type="entry name" value="Arginyl tRNA synthetase N-terminal domain"/>
    <property type="match status" value="1"/>
</dbReference>
<dbReference type="GO" id="GO:0005524">
    <property type="term" value="F:ATP binding"/>
    <property type="evidence" value="ECO:0007669"/>
    <property type="project" value="UniProtKB-KW"/>
</dbReference>
<keyword evidence="2 6" id="KW-0436">Ligase</keyword>
<dbReference type="SUPFAM" id="SSF55190">
    <property type="entry name" value="Arginyl-tRNA synthetase (ArgRS), N-terminal 'additional' domain"/>
    <property type="match status" value="1"/>
</dbReference>
<proteinExistence type="inferred from homology"/>
<gene>
    <name evidence="8" type="ORF">MBAV_003393</name>
</gene>
<dbReference type="InterPro" id="IPR014729">
    <property type="entry name" value="Rossmann-like_a/b/a_fold"/>
</dbReference>
<dbReference type="SMART" id="SM01016">
    <property type="entry name" value="Arg_tRNA_synt_N"/>
    <property type="match status" value="1"/>
</dbReference>
<name>A0A0F3GR88_9BACT</name>
<evidence type="ECO:0000256" key="4">
    <source>
        <dbReference type="ARBA" id="ARBA00022840"/>
    </source>
</evidence>
<dbReference type="PANTHER" id="PTHR11956">
    <property type="entry name" value="ARGINYL-TRNA SYNTHETASE"/>
    <property type="match status" value="1"/>
</dbReference>
<dbReference type="PRINTS" id="PR01038">
    <property type="entry name" value="TRNASYNTHARG"/>
</dbReference>
<dbReference type="InterPro" id="IPR005148">
    <property type="entry name" value="Arg-tRNA-synth_N"/>
</dbReference>
<evidence type="ECO:0000256" key="5">
    <source>
        <dbReference type="ARBA" id="ARBA00023146"/>
    </source>
</evidence>
<evidence type="ECO:0000259" key="7">
    <source>
        <dbReference type="SMART" id="SM01016"/>
    </source>
</evidence>
<dbReference type="InterPro" id="IPR001412">
    <property type="entry name" value="aa-tRNA-synth_I_CS"/>
</dbReference>
<dbReference type="Pfam" id="PF03485">
    <property type="entry name" value="Arg_tRNA_synt_N"/>
    <property type="match status" value="1"/>
</dbReference>
<dbReference type="EMBL" id="LACI01001466">
    <property type="protein sequence ID" value="KJU84411.1"/>
    <property type="molecule type" value="Genomic_DNA"/>
</dbReference>
<dbReference type="InterPro" id="IPR001278">
    <property type="entry name" value="Arg-tRNA-ligase"/>
</dbReference>
<sequence length="315" mass="35335">MEDMTTLTLIGQLTMLFSNAFGALGFDAKFGQVVTSDRPDLGQFQCNGALSVAKVYKKNPRDVAQIIIEALEKKEIFSSLSVAGAGFININLSDDFLTAHIRQMSADERLCCPFVSKPKKVVIDFGGPNVAKPMHVGHLRSTIIGDSLQRLFRFMGHQVTSDIHLGDWGLQMGMLITELKARNSELPYFNASHTGSYPEELSITINDLEEMYPVASMRCKGNKTDMEAAQKATLELQQLTPGYYALWRQFVQISMQELKKDFESLSVTFDLWRGGWKNHVSCKLLRCQEGFCAVVSFGRKRCRRSVFFLIHAKGP</sequence>